<name>A0ABW5FVX7_9PSEU</name>
<organism evidence="1 2">
    <name type="scientific">Amycolatopsis pigmentata</name>
    <dbReference type="NCBI Taxonomy" id="450801"/>
    <lineage>
        <taxon>Bacteria</taxon>
        <taxon>Bacillati</taxon>
        <taxon>Actinomycetota</taxon>
        <taxon>Actinomycetes</taxon>
        <taxon>Pseudonocardiales</taxon>
        <taxon>Pseudonocardiaceae</taxon>
        <taxon>Amycolatopsis</taxon>
    </lineage>
</organism>
<dbReference type="InterPro" id="IPR036689">
    <property type="entry name" value="ESAT-6-like_sf"/>
</dbReference>
<dbReference type="Proteomes" id="UP001597417">
    <property type="component" value="Unassembled WGS sequence"/>
</dbReference>
<dbReference type="EMBL" id="JBHUKR010000006">
    <property type="protein sequence ID" value="MFD2416871.1"/>
    <property type="molecule type" value="Genomic_DNA"/>
</dbReference>
<comment type="caution">
    <text evidence="1">The sequence shown here is derived from an EMBL/GenBank/DDBJ whole genome shotgun (WGS) entry which is preliminary data.</text>
</comment>
<sequence>MDLRDDIAALPGGGRVVSALDRVNRVDSGILSGLTRRWQQAAGQCATSGAAVTRAARRLEGQWTGATATAFTDYTHRLTDAGSALSEVLTQAADAADQAVAAIAYAQSQAATRCEWLLADAKSWRMANPAASDDQDTDTISRLCRQTAAEVGDLAGTVDGSLAALSGTFERLSGREKPYDPINPPGGLSITVVYSVPDYPQAAGALARPEPGTLAAPLGQRAATAAIPAVRGGMMQALSPMRRASFTPMVRQSPLTDQSTD</sequence>
<keyword evidence="2" id="KW-1185">Reference proteome</keyword>
<proteinExistence type="predicted"/>
<gene>
    <name evidence="1" type="ORF">ACFSXZ_11110</name>
</gene>
<evidence type="ECO:0000313" key="1">
    <source>
        <dbReference type="EMBL" id="MFD2416871.1"/>
    </source>
</evidence>
<protein>
    <submittedName>
        <fullName evidence="1">WXG100 family type VII secretion target</fullName>
    </submittedName>
</protein>
<accession>A0ABW5FVX7</accession>
<dbReference type="RefSeq" id="WP_378264056.1">
    <property type="nucleotide sequence ID" value="NZ_JBHUKR010000006.1"/>
</dbReference>
<dbReference type="Gene3D" id="1.10.287.1060">
    <property type="entry name" value="ESAT-6-like"/>
    <property type="match status" value="1"/>
</dbReference>
<evidence type="ECO:0000313" key="2">
    <source>
        <dbReference type="Proteomes" id="UP001597417"/>
    </source>
</evidence>
<reference evidence="2" key="1">
    <citation type="journal article" date="2019" name="Int. J. Syst. Evol. Microbiol.">
        <title>The Global Catalogue of Microorganisms (GCM) 10K type strain sequencing project: providing services to taxonomists for standard genome sequencing and annotation.</title>
        <authorList>
            <consortium name="The Broad Institute Genomics Platform"/>
            <consortium name="The Broad Institute Genome Sequencing Center for Infectious Disease"/>
            <person name="Wu L."/>
            <person name="Ma J."/>
        </authorList>
    </citation>
    <scope>NUCLEOTIDE SEQUENCE [LARGE SCALE GENOMIC DNA]</scope>
    <source>
        <strain evidence="2">CGMCC 4.7645</strain>
    </source>
</reference>
<dbReference type="SUPFAM" id="SSF140453">
    <property type="entry name" value="EsxAB dimer-like"/>
    <property type="match status" value="1"/>
</dbReference>